<sequence>MYKQIILRAKKQIFHQMAGNNVSIFDGNGYNFAELREYVAGDDIRHIDWNISAKMQKPFVKVFHEEREMRVVIASLLSGSLFFGSKVLKQEVLAEVVALLGFSAIKSGNLLQSYLLTNTIEAISKPTKKIHQVEKNIQEIVNFSLVNKKVDFDFVAKTLYTRVKRKSLLFLVGDFFDIPKLKLLAKKHEVIVIIVRDKLEENPPPMGFVSFLDPQNGAIFEGDFVEEDAKRYHQKVKEYDDILFKTLKKDGVRFVKVYTHIDISMQLRKLFEGRK</sequence>
<dbReference type="InterPro" id="IPR002881">
    <property type="entry name" value="DUF58"/>
</dbReference>
<accession>A0A1W1D2C8</accession>
<protein>
    <recommendedName>
        <fullName evidence="1">DUF58 domain-containing protein</fullName>
    </recommendedName>
</protein>
<dbReference type="EMBL" id="FPHP01000003">
    <property type="protein sequence ID" value="SFV74708.1"/>
    <property type="molecule type" value="Genomic_DNA"/>
</dbReference>
<dbReference type="Pfam" id="PF01882">
    <property type="entry name" value="DUF58"/>
    <property type="match status" value="1"/>
</dbReference>
<feature type="domain" description="DUF58" evidence="1">
    <location>
        <begin position="34"/>
        <end position="232"/>
    </location>
</feature>
<evidence type="ECO:0000259" key="1">
    <source>
        <dbReference type="Pfam" id="PF01882"/>
    </source>
</evidence>
<gene>
    <name evidence="2" type="ORF">MNB_SM-3-1423</name>
</gene>
<dbReference type="PANTHER" id="PTHR33608:SF6">
    <property type="entry name" value="BLL2464 PROTEIN"/>
    <property type="match status" value="1"/>
</dbReference>
<dbReference type="PANTHER" id="PTHR33608">
    <property type="entry name" value="BLL2464 PROTEIN"/>
    <property type="match status" value="1"/>
</dbReference>
<organism evidence="2">
    <name type="scientific">hydrothermal vent metagenome</name>
    <dbReference type="NCBI Taxonomy" id="652676"/>
    <lineage>
        <taxon>unclassified sequences</taxon>
        <taxon>metagenomes</taxon>
        <taxon>ecological metagenomes</taxon>
    </lineage>
</organism>
<dbReference type="AlphaFoldDB" id="A0A1W1D2C8"/>
<reference evidence="2" key="1">
    <citation type="submission" date="2016-10" db="EMBL/GenBank/DDBJ databases">
        <authorList>
            <person name="de Groot N.N."/>
        </authorList>
    </citation>
    <scope>NUCLEOTIDE SEQUENCE</scope>
</reference>
<evidence type="ECO:0000313" key="2">
    <source>
        <dbReference type="EMBL" id="SFV74708.1"/>
    </source>
</evidence>
<name>A0A1W1D2C8_9ZZZZ</name>
<proteinExistence type="predicted"/>